<dbReference type="EMBL" id="BTSY01000003">
    <property type="protein sequence ID" value="GMT18251.1"/>
    <property type="molecule type" value="Genomic_DNA"/>
</dbReference>
<sequence length="91" mass="10977">REEINKELRRSAKSTGMNEFCVKATQDAVDSSLQIELETLRERIRRMTTDQASMSSDHRWERDRLRHSHDMEMMDKDGKLEDLNWKHRMEL</sequence>
<comment type="caution">
    <text evidence="1">The sequence shown here is derived from an EMBL/GenBank/DDBJ whole genome shotgun (WGS) entry which is preliminary data.</text>
</comment>
<keyword evidence="2" id="KW-1185">Reference proteome</keyword>
<feature type="non-terminal residue" evidence="1">
    <location>
        <position position="91"/>
    </location>
</feature>
<proteinExistence type="predicted"/>
<dbReference type="Proteomes" id="UP001432322">
    <property type="component" value="Unassembled WGS sequence"/>
</dbReference>
<dbReference type="AlphaFoldDB" id="A0AAV5VFW5"/>
<gene>
    <name evidence="1" type="ORF">PFISCL1PPCAC_9548</name>
</gene>
<evidence type="ECO:0000313" key="2">
    <source>
        <dbReference type="Proteomes" id="UP001432322"/>
    </source>
</evidence>
<reference evidence="1" key="1">
    <citation type="submission" date="2023-10" db="EMBL/GenBank/DDBJ databases">
        <title>Genome assembly of Pristionchus species.</title>
        <authorList>
            <person name="Yoshida K."/>
            <person name="Sommer R.J."/>
        </authorList>
    </citation>
    <scope>NUCLEOTIDE SEQUENCE</scope>
    <source>
        <strain evidence="1">RS5133</strain>
    </source>
</reference>
<name>A0AAV5VFW5_9BILA</name>
<feature type="non-terminal residue" evidence="1">
    <location>
        <position position="1"/>
    </location>
</feature>
<organism evidence="1 2">
    <name type="scientific">Pristionchus fissidentatus</name>
    <dbReference type="NCBI Taxonomy" id="1538716"/>
    <lineage>
        <taxon>Eukaryota</taxon>
        <taxon>Metazoa</taxon>
        <taxon>Ecdysozoa</taxon>
        <taxon>Nematoda</taxon>
        <taxon>Chromadorea</taxon>
        <taxon>Rhabditida</taxon>
        <taxon>Rhabditina</taxon>
        <taxon>Diplogasteromorpha</taxon>
        <taxon>Diplogasteroidea</taxon>
        <taxon>Neodiplogasteridae</taxon>
        <taxon>Pristionchus</taxon>
    </lineage>
</organism>
<accession>A0AAV5VFW5</accession>
<protein>
    <submittedName>
        <fullName evidence="1">Uncharacterized protein</fullName>
    </submittedName>
</protein>
<evidence type="ECO:0000313" key="1">
    <source>
        <dbReference type="EMBL" id="GMT18251.1"/>
    </source>
</evidence>